<feature type="compositionally biased region" description="Pro residues" evidence="1">
    <location>
        <begin position="327"/>
        <end position="337"/>
    </location>
</feature>
<proteinExistence type="predicted"/>
<sequence length="567" mass="61769">MCVPKISVGSFYGLPQTFHISTTAQRFCPLLAILPCGTSLPRTHTKVFDLVLQYLSGDEEHGIDSALITSLHPTPNIVLFAQTWALAARMNIPYLQDHLIQKMYDIYKSLIEKLYDGNDTDTSSSSTSSIEPSPPATMIPPRQIVRAFLHLDRSVRPDSHAEKFLICFIAGLVPDARVLEQQMQRMTRLDERIREKIVAEARLKSLDGGNGDVVRRFLVHGRREVLRYPPLEIEFPAASATVTAKARAFGSGGIAGASAAAYRGIGFVTATASAISNGTNGFASATATATIGGFHGEACCCDGGCGGGLYCPPDEPEPPAGPNDQDPTPPRPPPSQPPGDSSDGSSSHASPAIPLGLPQPPPPSYRSENVNLPSQLFPPENVNIIGPTLPFRPQSPVSHRPPAPVYQLPSPRVRSGRRGGEQQDAAGLDHAYPHNTEQEIQGMHPVATPPRDSTSPPDTHLGDPLRLNPISQQYHHIDILQPVDRILVNADAIRHLPTRFVRGEGNRARYTDIKTAESMGRGDDHTKYGNRHVDRKEEKSRRNRDGKKSKGKGRGGVRRFVENMCWK</sequence>
<feature type="compositionally biased region" description="Low complexity" evidence="1">
    <location>
        <begin position="338"/>
        <end position="356"/>
    </location>
</feature>
<feature type="region of interest" description="Disordered" evidence="1">
    <location>
        <begin position="316"/>
        <end position="374"/>
    </location>
</feature>
<gene>
    <name evidence="2" type="ORF">PDIGIT_LOCUS15480</name>
</gene>
<feature type="region of interest" description="Disordered" evidence="1">
    <location>
        <begin position="514"/>
        <end position="557"/>
    </location>
</feature>
<name>A0A9W4XVF7_9PLEO</name>
<feature type="compositionally biased region" description="Basic and acidic residues" evidence="1">
    <location>
        <begin position="514"/>
        <end position="540"/>
    </location>
</feature>
<organism evidence="2 3">
    <name type="scientific">Periconia digitata</name>
    <dbReference type="NCBI Taxonomy" id="1303443"/>
    <lineage>
        <taxon>Eukaryota</taxon>
        <taxon>Fungi</taxon>
        <taxon>Dikarya</taxon>
        <taxon>Ascomycota</taxon>
        <taxon>Pezizomycotina</taxon>
        <taxon>Dothideomycetes</taxon>
        <taxon>Pleosporomycetidae</taxon>
        <taxon>Pleosporales</taxon>
        <taxon>Massarineae</taxon>
        <taxon>Periconiaceae</taxon>
        <taxon>Periconia</taxon>
    </lineage>
</organism>
<dbReference type="AlphaFoldDB" id="A0A9W4XVF7"/>
<evidence type="ECO:0000256" key="1">
    <source>
        <dbReference type="SAM" id="MobiDB-lite"/>
    </source>
</evidence>
<comment type="caution">
    <text evidence="2">The sequence shown here is derived from an EMBL/GenBank/DDBJ whole genome shotgun (WGS) entry which is preliminary data.</text>
</comment>
<feature type="compositionally biased region" description="Basic residues" evidence="1">
    <location>
        <begin position="541"/>
        <end position="557"/>
    </location>
</feature>
<dbReference type="OrthoDB" id="3799800at2759"/>
<accession>A0A9W4XVF7</accession>
<evidence type="ECO:0000313" key="3">
    <source>
        <dbReference type="Proteomes" id="UP001152607"/>
    </source>
</evidence>
<dbReference type="EMBL" id="CAOQHR010000013">
    <property type="protein sequence ID" value="CAI6342275.1"/>
    <property type="molecule type" value="Genomic_DNA"/>
</dbReference>
<keyword evidence="3" id="KW-1185">Reference proteome</keyword>
<protein>
    <submittedName>
        <fullName evidence="2">Uncharacterized protein</fullName>
    </submittedName>
</protein>
<feature type="region of interest" description="Disordered" evidence="1">
    <location>
        <begin position="387"/>
        <end position="427"/>
    </location>
</feature>
<evidence type="ECO:0000313" key="2">
    <source>
        <dbReference type="EMBL" id="CAI6342275.1"/>
    </source>
</evidence>
<reference evidence="2" key="1">
    <citation type="submission" date="2023-01" db="EMBL/GenBank/DDBJ databases">
        <authorList>
            <person name="Van Ghelder C."/>
            <person name="Rancurel C."/>
        </authorList>
    </citation>
    <scope>NUCLEOTIDE SEQUENCE</scope>
    <source>
        <strain evidence="2">CNCM I-4278</strain>
    </source>
</reference>
<dbReference type="Proteomes" id="UP001152607">
    <property type="component" value="Unassembled WGS sequence"/>
</dbReference>